<dbReference type="GO" id="GO:0003677">
    <property type="term" value="F:DNA binding"/>
    <property type="evidence" value="ECO:0007669"/>
    <property type="project" value="UniProtKB-KW"/>
</dbReference>
<accession>A0A7W6DP67</accession>
<gene>
    <name evidence="2" type="ORF">GGR44_003179</name>
</gene>
<reference evidence="2 3" key="1">
    <citation type="submission" date="2020-08" db="EMBL/GenBank/DDBJ databases">
        <title>Genomic Encyclopedia of Type Strains, Phase IV (KMG-IV): sequencing the most valuable type-strain genomes for metagenomic binning, comparative biology and taxonomic classification.</title>
        <authorList>
            <person name="Goeker M."/>
        </authorList>
    </citation>
    <scope>NUCLEOTIDE SEQUENCE [LARGE SCALE GENOMIC DNA]</scope>
    <source>
        <strain evidence="2 3">DSM 29348</strain>
    </source>
</reference>
<dbReference type="Gene3D" id="1.10.10.10">
    <property type="entry name" value="Winged helix-like DNA-binding domain superfamily/Winged helix DNA-binding domain"/>
    <property type="match status" value="1"/>
</dbReference>
<dbReference type="EMBL" id="JACIEB010000009">
    <property type="protein sequence ID" value="MBB3983488.1"/>
    <property type="molecule type" value="Genomic_DNA"/>
</dbReference>
<evidence type="ECO:0000313" key="2">
    <source>
        <dbReference type="EMBL" id="MBB3983488.1"/>
    </source>
</evidence>
<dbReference type="InterPro" id="IPR036390">
    <property type="entry name" value="WH_DNA-bd_sf"/>
</dbReference>
<keyword evidence="3" id="KW-1185">Reference proteome</keyword>
<keyword evidence="2" id="KW-0238">DNA-binding</keyword>
<evidence type="ECO:0000259" key="1">
    <source>
        <dbReference type="PROSITE" id="PS50995"/>
    </source>
</evidence>
<dbReference type="PROSITE" id="PS50995">
    <property type="entry name" value="HTH_MARR_2"/>
    <property type="match status" value="1"/>
</dbReference>
<protein>
    <submittedName>
        <fullName evidence="2">DNA-binding MarR family transcriptional regulator</fullName>
    </submittedName>
</protein>
<dbReference type="InterPro" id="IPR039422">
    <property type="entry name" value="MarR/SlyA-like"/>
</dbReference>
<dbReference type="InterPro" id="IPR000835">
    <property type="entry name" value="HTH_MarR-typ"/>
</dbReference>
<dbReference type="GO" id="GO:0006950">
    <property type="term" value="P:response to stress"/>
    <property type="evidence" value="ECO:0007669"/>
    <property type="project" value="TreeGrafter"/>
</dbReference>
<dbReference type="PANTHER" id="PTHR33164">
    <property type="entry name" value="TRANSCRIPTIONAL REGULATOR, MARR FAMILY"/>
    <property type="match status" value="1"/>
</dbReference>
<dbReference type="RefSeq" id="WP_183956426.1">
    <property type="nucleotide sequence ID" value="NZ_JACIEB010000009.1"/>
</dbReference>
<dbReference type="Proteomes" id="UP000552757">
    <property type="component" value="Unassembled WGS sequence"/>
</dbReference>
<dbReference type="InterPro" id="IPR036388">
    <property type="entry name" value="WH-like_DNA-bd_sf"/>
</dbReference>
<dbReference type="GO" id="GO:0003700">
    <property type="term" value="F:DNA-binding transcription factor activity"/>
    <property type="evidence" value="ECO:0007669"/>
    <property type="project" value="InterPro"/>
</dbReference>
<dbReference type="PANTHER" id="PTHR33164:SF43">
    <property type="entry name" value="HTH-TYPE TRANSCRIPTIONAL REPRESSOR YETL"/>
    <property type="match status" value="1"/>
</dbReference>
<comment type="caution">
    <text evidence="2">The sequence shown here is derived from an EMBL/GenBank/DDBJ whole genome shotgun (WGS) entry which is preliminary data.</text>
</comment>
<dbReference type="Pfam" id="PF12802">
    <property type="entry name" value="MarR_2"/>
    <property type="match status" value="1"/>
</dbReference>
<dbReference type="SUPFAM" id="SSF46785">
    <property type="entry name" value="Winged helix' DNA-binding domain"/>
    <property type="match status" value="1"/>
</dbReference>
<evidence type="ECO:0000313" key="3">
    <source>
        <dbReference type="Proteomes" id="UP000552757"/>
    </source>
</evidence>
<organism evidence="2 3">
    <name type="scientific">Sphingobium fontiphilum</name>
    <dbReference type="NCBI Taxonomy" id="944425"/>
    <lineage>
        <taxon>Bacteria</taxon>
        <taxon>Pseudomonadati</taxon>
        <taxon>Pseudomonadota</taxon>
        <taxon>Alphaproteobacteria</taxon>
        <taxon>Sphingomonadales</taxon>
        <taxon>Sphingomonadaceae</taxon>
        <taxon>Sphingobium</taxon>
    </lineage>
</organism>
<name>A0A7W6DP67_9SPHN</name>
<proteinExistence type="predicted"/>
<dbReference type="AlphaFoldDB" id="A0A7W6DP67"/>
<feature type="domain" description="HTH marR-type" evidence="1">
    <location>
        <begin position="1"/>
        <end position="137"/>
    </location>
</feature>
<sequence>MTNAVDALRAFNRFHSQWAGLLRPSYMDSGLGVTAARLLYEIGRAPTGGLLASDLCADLALDPGYVSRVLSRFEKSGWIARDRGRDARQRPIRLTPAGEAFLVRLDQRTRADTAARIAHLSPGNRAVLVAALAQVRALLDPAAD</sequence>
<dbReference type="SMART" id="SM00347">
    <property type="entry name" value="HTH_MARR"/>
    <property type="match status" value="1"/>
</dbReference>